<feature type="transmembrane region" description="Helical" evidence="7">
    <location>
        <begin position="60"/>
        <end position="79"/>
    </location>
</feature>
<name>A0ABT3CEL9_9MYCO</name>
<feature type="compositionally biased region" description="Basic and acidic residues" evidence="6">
    <location>
        <begin position="302"/>
        <end position="311"/>
    </location>
</feature>
<keyword evidence="4 7" id="KW-1133">Transmembrane helix</keyword>
<dbReference type="Pfam" id="PF03239">
    <property type="entry name" value="FTR1"/>
    <property type="match status" value="1"/>
</dbReference>
<comment type="subcellular location">
    <subcellularLocation>
        <location evidence="1">Membrane</location>
        <topology evidence="1">Multi-pass membrane protein</topology>
    </subcellularLocation>
</comment>
<feature type="compositionally biased region" description="Low complexity" evidence="6">
    <location>
        <begin position="286"/>
        <end position="296"/>
    </location>
</feature>
<evidence type="ECO:0000256" key="2">
    <source>
        <dbReference type="ARBA" id="ARBA00008333"/>
    </source>
</evidence>
<feature type="transmembrane region" description="Helical" evidence="7">
    <location>
        <begin position="91"/>
        <end position="109"/>
    </location>
</feature>
<evidence type="ECO:0000256" key="5">
    <source>
        <dbReference type="ARBA" id="ARBA00023136"/>
    </source>
</evidence>
<accession>A0ABT3CEL9</accession>
<keyword evidence="9" id="KW-1185">Reference proteome</keyword>
<dbReference type="PANTHER" id="PTHR31632:SF2">
    <property type="entry name" value="PLASMA MEMBRANE IRON PERMEASE"/>
    <property type="match status" value="1"/>
</dbReference>
<evidence type="ECO:0000256" key="6">
    <source>
        <dbReference type="SAM" id="MobiDB-lite"/>
    </source>
</evidence>
<feature type="region of interest" description="Disordered" evidence="6">
    <location>
        <begin position="286"/>
        <end position="311"/>
    </location>
</feature>
<evidence type="ECO:0000313" key="8">
    <source>
        <dbReference type="EMBL" id="MCV7227823.1"/>
    </source>
</evidence>
<dbReference type="RefSeq" id="WP_264068827.1">
    <property type="nucleotide sequence ID" value="NZ_JACKTY010000030.1"/>
</dbReference>
<protein>
    <submittedName>
        <fullName evidence="8">FTR1 family protein</fullName>
    </submittedName>
</protein>
<comment type="similarity">
    <text evidence="2">Belongs to the oxidase-dependent Fe transporter (OFeT) (TC 9.A.10.1) family.</text>
</comment>
<comment type="caution">
    <text evidence="8">The sequence shown here is derived from an EMBL/GenBank/DDBJ whole genome shotgun (WGS) entry which is preliminary data.</text>
</comment>
<feature type="transmembrane region" description="Helical" evidence="7">
    <location>
        <begin position="30"/>
        <end position="48"/>
    </location>
</feature>
<gene>
    <name evidence="8" type="ORF">H7J73_17515</name>
</gene>
<evidence type="ECO:0000256" key="3">
    <source>
        <dbReference type="ARBA" id="ARBA00022692"/>
    </source>
</evidence>
<sequence>MTAAGDLSVTLLAAGPSVSSQLFGSALIGLREGLETAIVVTILVAFLVKGDRRDALKWVWLGVAAAIAMTVGVFLVIQLGENTISGLAAEAIAGVASLIAVAIVTTMVLWMKKASASISGELRSGMTRALETGGIAVATLAFLAVGREGVETALFMVGYAEAQTSWPLIGLVVGVLIAVAIAYGMYVGAVRINLAKFFSYTGVFLIVVAAGILSYGIGALQTVDWLPGLSNRAFDISSWFNWSSWYGEVIQGVFNVTPTPTVLQLSGYLAYIVIVLALFLRPTTGATPKKPAAAEPVGDSDSASHTERSTT</sequence>
<feature type="transmembrane region" description="Helical" evidence="7">
    <location>
        <begin position="197"/>
        <end position="217"/>
    </location>
</feature>
<evidence type="ECO:0000256" key="7">
    <source>
        <dbReference type="SAM" id="Phobius"/>
    </source>
</evidence>
<dbReference type="NCBIfam" id="NF041756">
    <property type="entry name" value="EfeU"/>
    <property type="match status" value="1"/>
</dbReference>
<keyword evidence="5 7" id="KW-0472">Membrane</keyword>
<reference evidence="8 9" key="1">
    <citation type="journal article" date="2022" name="BMC Genomics">
        <title>Comparative genome analysis of mycobacteria focusing on tRNA and non-coding RNA.</title>
        <authorList>
            <person name="Behra P.R.K."/>
            <person name="Pettersson B.M.F."/>
            <person name="Ramesh M."/>
            <person name="Das S."/>
            <person name="Dasgupta S."/>
            <person name="Kirsebom L.A."/>
        </authorList>
    </citation>
    <scope>NUCLEOTIDE SEQUENCE [LARGE SCALE GENOMIC DNA]</scope>
    <source>
        <strain evidence="8 9">DSM 44078</strain>
    </source>
</reference>
<evidence type="ECO:0000313" key="9">
    <source>
        <dbReference type="Proteomes" id="UP001526201"/>
    </source>
</evidence>
<keyword evidence="3 7" id="KW-0812">Transmembrane</keyword>
<dbReference type="PANTHER" id="PTHR31632">
    <property type="entry name" value="IRON TRANSPORTER FTH1"/>
    <property type="match status" value="1"/>
</dbReference>
<proteinExistence type="inferred from homology"/>
<evidence type="ECO:0000256" key="4">
    <source>
        <dbReference type="ARBA" id="ARBA00022989"/>
    </source>
</evidence>
<feature type="transmembrane region" description="Helical" evidence="7">
    <location>
        <begin position="129"/>
        <end position="146"/>
    </location>
</feature>
<dbReference type="Proteomes" id="UP001526201">
    <property type="component" value="Unassembled WGS sequence"/>
</dbReference>
<feature type="transmembrane region" description="Helical" evidence="7">
    <location>
        <begin position="166"/>
        <end position="185"/>
    </location>
</feature>
<dbReference type="EMBL" id="JACKTY010000030">
    <property type="protein sequence ID" value="MCV7227823.1"/>
    <property type="molecule type" value="Genomic_DNA"/>
</dbReference>
<evidence type="ECO:0000256" key="1">
    <source>
        <dbReference type="ARBA" id="ARBA00004141"/>
    </source>
</evidence>
<organism evidence="8 9">
    <name type="scientific">Mycolicibacterium komossense</name>
    <dbReference type="NCBI Taxonomy" id="1779"/>
    <lineage>
        <taxon>Bacteria</taxon>
        <taxon>Bacillati</taxon>
        <taxon>Actinomycetota</taxon>
        <taxon>Actinomycetes</taxon>
        <taxon>Mycobacteriales</taxon>
        <taxon>Mycobacteriaceae</taxon>
        <taxon>Mycolicibacterium</taxon>
    </lineage>
</organism>
<feature type="transmembrane region" description="Helical" evidence="7">
    <location>
        <begin position="262"/>
        <end position="280"/>
    </location>
</feature>
<dbReference type="InterPro" id="IPR004923">
    <property type="entry name" value="FTR1/Fip1/EfeU"/>
</dbReference>